<evidence type="ECO:0000256" key="2">
    <source>
        <dbReference type="ARBA" id="ARBA00022553"/>
    </source>
</evidence>
<dbReference type="SMART" id="SM00823">
    <property type="entry name" value="PKS_PP"/>
    <property type="match status" value="1"/>
</dbReference>
<dbReference type="InterPro" id="IPR010071">
    <property type="entry name" value="AA_adenyl_dom"/>
</dbReference>
<dbReference type="Proteomes" id="UP000191518">
    <property type="component" value="Unassembled WGS sequence"/>
</dbReference>
<evidence type="ECO:0000313" key="8">
    <source>
        <dbReference type="Proteomes" id="UP000191518"/>
    </source>
</evidence>
<reference evidence="8" key="1">
    <citation type="journal article" date="2017" name="Nat. Microbiol.">
        <title>Global analysis of biosynthetic gene clusters reveals vast potential of secondary metabolite production in Penicillium species.</title>
        <authorList>
            <person name="Nielsen J.C."/>
            <person name="Grijseels S."/>
            <person name="Prigent S."/>
            <person name="Ji B."/>
            <person name="Dainat J."/>
            <person name="Nielsen K.F."/>
            <person name="Frisvad J.C."/>
            <person name="Workman M."/>
            <person name="Nielsen J."/>
        </authorList>
    </citation>
    <scope>NUCLEOTIDE SEQUENCE [LARGE SCALE GENOMIC DNA]</scope>
    <source>
        <strain evidence="8">IBT 29486</strain>
    </source>
</reference>
<dbReference type="SUPFAM" id="SSF51735">
    <property type="entry name" value="NAD(P)-binding Rossmann-fold domains"/>
    <property type="match status" value="1"/>
</dbReference>
<organism evidence="7 8">
    <name type="scientific">Penicillium vulpinum</name>
    <dbReference type="NCBI Taxonomy" id="29845"/>
    <lineage>
        <taxon>Eukaryota</taxon>
        <taxon>Fungi</taxon>
        <taxon>Dikarya</taxon>
        <taxon>Ascomycota</taxon>
        <taxon>Pezizomycotina</taxon>
        <taxon>Eurotiomycetes</taxon>
        <taxon>Eurotiomycetidae</taxon>
        <taxon>Eurotiales</taxon>
        <taxon>Aspergillaceae</taxon>
        <taxon>Penicillium</taxon>
    </lineage>
</organism>
<comment type="caution">
    <text evidence="7">The sequence shown here is derived from an EMBL/GenBank/DDBJ whole genome shotgun (WGS) entry which is preliminary data.</text>
</comment>
<dbReference type="InterPro" id="IPR009081">
    <property type="entry name" value="PP-bd_ACP"/>
</dbReference>
<dbReference type="PROSITE" id="PS00455">
    <property type="entry name" value="AMP_BINDING"/>
    <property type="match status" value="2"/>
</dbReference>
<dbReference type="Gene3D" id="3.30.300.30">
    <property type="match status" value="2"/>
</dbReference>
<dbReference type="Pfam" id="PF00501">
    <property type="entry name" value="AMP-binding"/>
    <property type="match status" value="2"/>
</dbReference>
<keyword evidence="8" id="KW-1185">Reference proteome</keyword>
<dbReference type="Pfam" id="PF00668">
    <property type="entry name" value="Condensation"/>
    <property type="match status" value="1"/>
</dbReference>
<dbReference type="Gene3D" id="3.40.50.720">
    <property type="entry name" value="NAD(P)-binding Rossmann-like Domain"/>
    <property type="match status" value="1"/>
</dbReference>
<gene>
    <name evidence="7" type="ORF">PENVUL_c072G04082</name>
</gene>
<dbReference type="Pfam" id="PF07993">
    <property type="entry name" value="NAD_binding_4"/>
    <property type="match status" value="1"/>
</dbReference>
<evidence type="ECO:0000256" key="5">
    <source>
        <dbReference type="SAM" id="MobiDB-lite"/>
    </source>
</evidence>
<evidence type="ECO:0000259" key="6">
    <source>
        <dbReference type="PROSITE" id="PS50075"/>
    </source>
</evidence>
<dbReference type="SUPFAM" id="SSF47336">
    <property type="entry name" value="ACP-like"/>
    <property type="match status" value="2"/>
</dbReference>
<dbReference type="InterPro" id="IPR045851">
    <property type="entry name" value="AMP-bd_C_sf"/>
</dbReference>
<evidence type="ECO:0000313" key="7">
    <source>
        <dbReference type="EMBL" id="OQD98265.1"/>
    </source>
</evidence>
<dbReference type="GO" id="GO:0044550">
    <property type="term" value="P:secondary metabolite biosynthetic process"/>
    <property type="evidence" value="ECO:0007669"/>
    <property type="project" value="TreeGrafter"/>
</dbReference>
<dbReference type="FunFam" id="3.30.300.30:FF:000015">
    <property type="entry name" value="Nonribosomal peptide synthase SidD"/>
    <property type="match status" value="2"/>
</dbReference>
<dbReference type="SUPFAM" id="SSF52777">
    <property type="entry name" value="CoA-dependent acyltransferases"/>
    <property type="match status" value="2"/>
</dbReference>
<dbReference type="InterPro" id="IPR023213">
    <property type="entry name" value="CAT-like_dom_sf"/>
</dbReference>
<dbReference type="InterPro" id="IPR036736">
    <property type="entry name" value="ACP-like_sf"/>
</dbReference>
<dbReference type="InterPro" id="IPR006162">
    <property type="entry name" value="Ppantetheine_attach_site"/>
</dbReference>
<evidence type="ECO:0000256" key="4">
    <source>
        <dbReference type="ARBA" id="ARBA00029454"/>
    </source>
</evidence>
<dbReference type="PROSITE" id="PS50075">
    <property type="entry name" value="CARRIER"/>
    <property type="match status" value="1"/>
</dbReference>
<dbReference type="InterPro" id="IPR020845">
    <property type="entry name" value="AMP-binding_CS"/>
</dbReference>
<dbReference type="GO" id="GO:0016874">
    <property type="term" value="F:ligase activity"/>
    <property type="evidence" value="ECO:0007669"/>
    <property type="project" value="UniProtKB-KW"/>
</dbReference>
<dbReference type="Gene3D" id="3.40.50.12780">
    <property type="entry name" value="N-terminal domain of ligase-like"/>
    <property type="match status" value="2"/>
</dbReference>
<keyword evidence="1" id="KW-0596">Phosphopantetheine</keyword>
<evidence type="ECO:0000256" key="1">
    <source>
        <dbReference type="ARBA" id="ARBA00022450"/>
    </source>
</evidence>
<keyword evidence="2" id="KW-0597">Phosphoprotein</keyword>
<dbReference type="Gene3D" id="1.10.1200.10">
    <property type="entry name" value="ACP-like"/>
    <property type="match status" value="2"/>
</dbReference>
<dbReference type="CDD" id="cd05918">
    <property type="entry name" value="A_NRPS_SidN3_like"/>
    <property type="match status" value="2"/>
</dbReference>
<dbReference type="GO" id="GO:0031177">
    <property type="term" value="F:phosphopantetheine binding"/>
    <property type="evidence" value="ECO:0007669"/>
    <property type="project" value="InterPro"/>
</dbReference>
<dbReference type="InterPro" id="IPR001242">
    <property type="entry name" value="Condensation_dom"/>
</dbReference>
<protein>
    <recommendedName>
        <fullName evidence="6">Carrier domain-containing protein</fullName>
    </recommendedName>
</protein>
<dbReference type="PROSITE" id="PS00012">
    <property type="entry name" value="PHOSPHOPANTETHEINE"/>
    <property type="match status" value="2"/>
</dbReference>
<dbReference type="InterPro" id="IPR000873">
    <property type="entry name" value="AMP-dep_synth/lig_dom"/>
</dbReference>
<name>A0A1V6R9Q5_9EURO</name>
<dbReference type="SUPFAM" id="SSF56801">
    <property type="entry name" value="Acetyl-CoA synthetase-like"/>
    <property type="match status" value="2"/>
</dbReference>
<dbReference type="InterPro" id="IPR036291">
    <property type="entry name" value="NAD(P)-bd_dom_sf"/>
</dbReference>
<sequence>MVGLHQVPEGLHYSFTGPTVEKQAQGGFKVSGDCSFPQPKDLTGQGIQDSGEIQQIRSVLDGHGRQRWKQAVPLLVLAWAILLKEYNRSETLLLSVYENEKCMWQIPFELQPESSIESSLEQAAEFLGFSSDPVKSEAHTTGNERHTSHVTLCIIDCPYQYPKKCGNLKLHPQEALRLVCQQQTDATIDARVYYDTTRCMEEQAQRFLAQYKTILQHLMRQDRARSLRDIEMISVQDKDALMQWNSDQIMVSQDRLHELFQARTCERPNQPAAVTTEGCLTYAQLDKLSSILAATLVERGIGRGAIVPILFEKSLWAIVSILAILKAGAASTSICASHPNLYIAKVVEQTKSTVVLTSETEYDRLARVKGVDCMVISEATLGLLPQPSASWQFPRGDKEDIACVLFTSGSTGQPKGVLLSHRAIATTMDHHGRATGIKRSPRTLQFSSYAFDMAIYEIFHALVRGGTVYTPSEEERLHDLPSFITKHQTTWAFITPTMLRTFSPSQFPTMETIVVGGEAVGNDLVQTWGDRLYNGFGPAEVSICVSTRMDPRRWVDGTIGRPVGCIGWIVNPNDMNTLTPIGGIGELLVEGPIVAHGYLNEQEKTEQVFVSAPSWRSTFPIPHRGAFFRTSDLVQFNWDGSMRYLGRKDTVRKINGQRIDIESIEVTLRQMETNLDVSVDVLPSPGPHHQEIVIAFVAGRSTKIDGLKVTSVCKDSAHVEMRRHDREDAIRDEMGRRLPRYMIPTFLIELPVLPKTATGKVDRKQLADMFTGRAKSEMTKLVKSKANGNPKRRAMSAAEYQLASLVQETLGLEATDLDMNSAFVHMGGDSLAAVRLVSRARKAGISLKAMDLLRHDLKLADLTQELQRGEPIPSDVESNVIAPFSMLPENNSDLIKILEAARGQCGIGEESICDIYPCTPIQEGLFSTTSVGSRAYIDRFVLTLSPEVDQSRLVRAWNTLIRSSDILRTRIIQTTIGVYQVVIDHHELPIPSYKSEEQYLASGATKEMGPGTPLVVVGLIVPEMNSREKEKDLGSPMAQLMVNIHHAVYDGWTWEMMLQDIETAYRGESLPLRRFSGFVRFLQDRDLLGEQEFWRTYCRNLDAAVFPEALAINRAAQLRIRLAYLHQPPQNPPPGKEENGRSNVPPGPGVTPAIKVHLAWAILISLYTQSPGVVYGTISNGRLSSLPGMENIMGPTFATIPFAHTIDRSMRIDQALQMTQANMQSTLQWEHAGLHCISHVSPEASAACMFQTLVVIQPPKASLKSAIFDSIQERTGADGFIPGYSMILICTPGETDHSWEFELLLDDEIVPQAQGQRILRQLSHLLSQLNGEQSTRVGQLDCLGIADQVQLCEWQLPPPARVDYTIHGLVKLQCQIRPQEQGVCSWDGSFTYDEVQRFSDIGAIGLRDMGIGTGAIVPICLERSKWVVIAMLAVMKTGAAFVLLDQNSALERNQSICKTVTARWVITSAVCMGYCQNFAPQTLLFSEQMMRGASNQSSSPQDDLDTGYHSDLLYVVFTSGSTGNPKGVEIEHGSYCSAMIAQREKLYIRAGSRVLQLSSYAFDSFAVEILTTLSSGGCVCIPSAEELARGIGSAIRQYRAEWMCATPSMLRLITPADVPSLKTVVAVGETLLPSQVAVWAPAVTLLCGYGPSECCTGATVHTIRGVSVDPRIIGTGMGCSLWVVDQYDHNRLMPIGAIGELILQGRIVGRGYLNEPEKSRVVFLDRTQWSTNMDSFSGERLYKTGDLVRINPDGTCLFLGRKDHQVKLRGQRLNLMDVEHHLTETLGSQFTTIMADIIKPRTEEIDGDTHHMLVAMVETADEGMFDTSISHAQTDGGFLFVPPSSRFVQMVSKVEQELSNALPAVMIPSLWLLARQMPLTVSGKADRRQIRAAAASLTPEALLTFGCSGAQASDVPLASTETTAWIVSEVMADVLHSRLKLDRNRVVGKNVTLSRVGLDSIDMMAISVAISSRFDVCLPMAPLFRSGLTVRDVALMISMPPTTQGMEQEPPLTMDLWSEYHIIRERIRAICVHSRKLANSSLSGRSNGKGLAVGRVLLTGGTGFLGTHILKALLEDPRVQLVTVLVRAESDKAAIRRVVQAAHGAGWWRESYRNRVRTWLGCLSQPCLGLSESLWKVLCGLDHSGDGFDTVIHNGAWVHWGQEYHTLQSVNTGSTINLLGALTQLTYPVAFTYVSALLPGSSTVDDDQNVAKLLSTSDGYSQSKFMSELAIKEFQRDPVCKHIHMNIIRPGWIIGSTDNGIANVSDYLWRVVGSAVACGLYNNEEDSNSWIFISPVDLVAGLITSQTLDGYRDKIGLNDGPQSVQITSITDGLAAPDFWRAVSTACHQTFGSPLQPCQGINWLHRMKGSMMAIGGEHLLWPVFEFLESNNGRLGSYADPIETSATLRSLLFRSVIQNVQHICSTGSIEIESGLMLLEHLQAAGALHDTVTETLRPMGLHHALLLFGGANVDVGDGQVKGPDWGWCSRRPPLGVAKRPGVVVEVGVSEPETKLCNDARFWVDPTKGKANMAITIKVDRRKPELKLNTREWNSHLQRPHITQFAIVEKYGDEITVSESPLVIPFHHIFQRAPEHSKEKDIQHSKEQLTEWATSVWDAQEL</sequence>
<dbReference type="PANTHER" id="PTHR45527">
    <property type="entry name" value="NONRIBOSOMAL PEPTIDE SYNTHETASE"/>
    <property type="match status" value="1"/>
</dbReference>
<evidence type="ECO:0000256" key="3">
    <source>
        <dbReference type="ARBA" id="ARBA00022598"/>
    </source>
</evidence>
<dbReference type="NCBIfam" id="TIGR01733">
    <property type="entry name" value="AA-adenyl-dom"/>
    <property type="match status" value="1"/>
</dbReference>
<dbReference type="GO" id="GO:0005737">
    <property type="term" value="C:cytoplasm"/>
    <property type="evidence" value="ECO:0007669"/>
    <property type="project" value="TreeGrafter"/>
</dbReference>
<dbReference type="InterPro" id="IPR042099">
    <property type="entry name" value="ANL_N_sf"/>
</dbReference>
<dbReference type="InterPro" id="IPR013120">
    <property type="entry name" value="FAR_NAD-bd"/>
</dbReference>
<proteinExistence type="inferred from homology"/>
<dbReference type="Gene3D" id="3.30.559.30">
    <property type="entry name" value="Nonribosomal peptide synthetase, condensation domain"/>
    <property type="match status" value="2"/>
</dbReference>
<dbReference type="PANTHER" id="PTHR45527:SF16">
    <property type="entry name" value="NONRIBOSOMAL PEPTIDE SYNTHASE ATNA-RELATED"/>
    <property type="match status" value="1"/>
</dbReference>
<feature type="domain" description="Carrier" evidence="6">
    <location>
        <begin position="793"/>
        <end position="870"/>
    </location>
</feature>
<keyword evidence="3" id="KW-0436">Ligase</keyword>
<accession>A0A1V6R9Q5</accession>
<dbReference type="Pfam" id="PF00550">
    <property type="entry name" value="PP-binding"/>
    <property type="match status" value="2"/>
</dbReference>
<feature type="region of interest" description="Disordered" evidence="5">
    <location>
        <begin position="1126"/>
        <end position="1148"/>
    </location>
</feature>
<dbReference type="CDD" id="cd19545">
    <property type="entry name" value="FUM14_C_NRPS-like"/>
    <property type="match status" value="1"/>
</dbReference>
<dbReference type="EMBL" id="MDYP01000072">
    <property type="protein sequence ID" value="OQD98265.1"/>
    <property type="molecule type" value="Genomic_DNA"/>
</dbReference>
<dbReference type="STRING" id="29845.A0A1V6R9Q5"/>
<comment type="similarity">
    <text evidence="4">Belongs to the NRP synthetase family.</text>
</comment>
<dbReference type="GO" id="GO:0043041">
    <property type="term" value="P:amino acid activation for nonribosomal peptide biosynthetic process"/>
    <property type="evidence" value="ECO:0007669"/>
    <property type="project" value="TreeGrafter"/>
</dbReference>
<dbReference type="Gene3D" id="3.30.559.10">
    <property type="entry name" value="Chloramphenicol acetyltransferase-like domain"/>
    <property type="match status" value="1"/>
</dbReference>
<dbReference type="InterPro" id="IPR020806">
    <property type="entry name" value="PKS_PP-bd"/>
</dbReference>